<sequence length="53" mass="6632">MVRARSVSIEEVRSTKMCRMVVFHWPPRSGFWFEWMTTLSVWKVWRLRRFLID</sequence>
<dbReference type="EMBL" id="KQ971307">
    <property type="protein sequence ID" value="KYB29606.1"/>
    <property type="molecule type" value="Genomic_DNA"/>
</dbReference>
<organism evidence="1 2">
    <name type="scientific">Tribolium castaneum</name>
    <name type="common">Red flour beetle</name>
    <dbReference type="NCBI Taxonomy" id="7070"/>
    <lineage>
        <taxon>Eukaryota</taxon>
        <taxon>Metazoa</taxon>
        <taxon>Ecdysozoa</taxon>
        <taxon>Arthropoda</taxon>
        <taxon>Hexapoda</taxon>
        <taxon>Insecta</taxon>
        <taxon>Pterygota</taxon>
        <taxon>Neoptera</taxon>
        <taxon>Endopterygota</taxon>
        <taxon>Coleoptera</taxon>
        <taxon>Polyphaga</taxon>
        <taxon>Cucujiformia</taxon>
        <taxon>Tenebrionidae</taxon>
        <taxon>Tenebrionidae incertae sedis</taxon>
        <taxon>Tribolium</taxon>
    </lineage>
</organism>
<reference evidence="1 2" key="2">
    <citation type="journal article" date="2010" name="Nucleic Acids Res.">
        <title>BeetleBase in 2010: revisions to provide comprehensive genomic information for Tribolium castaneum.</title>
        <authorList>
            <person name="Kim H.S."/>
            <person name="Murphy T."/>
            <person name="Xia J."/>
            <person name="Caragea D."/>
            <person name="Park Y."/>
            <person name="Beeman R.W."/>
            <person name="Lorenzen M.D."/>
            <person name="Butcher S."/>
            <person name="Manak J.R."/>
            <person name="Brown S.J."/>
        </authorList>
    </citation>
    <scope>GENOME REANNOTATION</scope>
    <source>
        <strain evidence="1 2">Georgia GA2</strain>
    </source>
</reference>
<evidence type="ECO:0000313" key="2">
    <source>
        <dbReference type="Proteomes" id="UP000007266"/>
    </source>
</evidence>
<protein>
    <submittedName>
        <fullName evidence="1">Uncharacterized protein</fullName>
    </submittedName>
</protein>
<accession>A0A139WP16</accession>
<reference evidence="1 2" key="1">
    <citation type="journal article" date="2008" name="Nature">
        <title>The genome of the model beetle and pest Tribolium castaneum.</title>
        <authorList>
            <consortium name="Tribolium Genome Sequencing Consortium"/>
            <person name="Richards S."/>
            <person name="Gibbs R.A."/>
            <person name="Weinstock G.M."/>
            <person name="Brown S.J."/>
            <person name="Denell R."/>
            <person name="Beeman R.W."/>
            <person name="Gibbs R."/>
            <person name="Beeman R.W."/>
            <person name="Brown S.J."/>
            <person name="Bucher G."/>
            <person name="Friedrich M."/>
            <person name="Grimmelikhuijzen C.J."/>
            <person name="Klingler M."/>
            <person name="Lorenzen M."/>
            <person name="Richards S."/>
            <person name="Roth S."/>
            <person name="Schroder R."/>
            <person name="Tautz D."/>
            <person name="Zdobnov E.M."/>
            <person name="Muzny D."/>
            <person name="Gibbs R.A."/>
            <person name="Weinstock G.M."/>
            <person name="Attaway T."/>
            <person name="Bell S."/>
            <person name="Buhay C.J."/>
            <person name="Chandrabose M.N."/>
            <person name="Chavez D."/>
            <person name="Clerk-Blankenburg K.P."/>
            <person name="Cree A."/>
            <person name="Dao M."/>
            <person name="Davis C."/>
            <person name="Chacko J."/>
            <person name="Dinh H."/>
            <person name="Dugan-Rocha S."/>
            <person name="Fowler G."/>
            <person name="Garner T.T."/>
            <person name="Garnes J."/>
            <person name="Gnirke A."/>
            <person name="Hawes A."/>
            <person name="Hernandez J."/>
            <person name="Hines S."/>
            <person name="Holder M."/>
            <person name="Hume J."/>
            <person name="Jhangiani S.N."/>
            <person name="Joshi V."/>
            <person name="Khan Z.M."/>
            <person name="Jackson L."/>
            <person name="Kovar C."/>
            <person name="Kowis A."/>
            <person name="Lee S."/>
            <person name="Lewis L.R."/>
            <person name="Margolis J."/>
            <person name="Morgan M."/>
            <person name="Nazareth L.V."/>
            <person name="Nguyen N."/>
            <person name="Okwuonu G."/>
            <person name="Parker D."/>
            <person name="Richards S."/>
            <person name="Ruiz S.J."/>
            <person name="Santibanez J."/>
            <person name="Savard J."/>
            <person name="Scherer S.E."/>
            <person name="Schneider B."/>
            <person name="Sodergren E."/>
            <person name="Tautz D."/>
            <person name="Vattahil S."/>
            <person name="Villasana D."/>
            <person name="White C.S."/>
            <person name="Wright R."/>
            <person name="Park Y."/>
            <person name="Beeman R.W."/>
            <person name="Lord J."/>
            <person name="Oppert B."/>
            <person name="Lorenzen M."/>
            <person name="Brown S."/>
            <person name="Wang L."/>
            <person name="Savard J."/>
            <person name="Tautz D."/>
            <person name="Richards S."/>
            <person name="Weinstock G."/>
            <person name="Gibbs R.A."/>
            <person name="Liu Y."/>
            <person name="Worley K."/>
            <person name="Weinstock G."/>
            <person name="Elsik C.G."/>
            <person name="Reese J.T."/>
            <person name="Elhaik E."/>
            <person name="Landan G."/>
            <person name="Graur D."/>
            <person name="Arensburger P."/>
            <person name="Atkinson P."/>
            <person name="Beeman R.W."/>
            <person name="Beidler J."/>
            <person name="Brown S.J."/>
            <person name="Demuth J.P."/>
            <person name="Drury D.W."/>
            <person name="Du Y.Z."/>
            <person name="Fujiwara H."/>
            <person name="Lorenzen M."/>
            <person name="Maselli V."/>
            <person name="Osanai M."/>
            <person name="Park Y."/>
            <person name="Robertson H.M."/>
            <person name="Tu Z."/>
            <person name="Wang J.J."/>
            <person name="Wang S."/>
            <person name="Richards S."/>
            <person name="Song H."/>
            <person name="Zhang L."/>
            <person name="Sodergren E."/>
            <person name="Werner D."/>
            <person name="Stanke M."/>
            <person name="Morgenstern B."/>
            <person name="Solovyev V."/>
            <person name="Kosarev P."/>
            <person name="Brown G."/>
            <person name="Chen H.C."/>
            <person name="Ermolaeva O."/>
            <person name="Hlavina W."/>
            <person name="Kapustin Y."/>
            <person name="Kiryutin B."/>
            <person name="Kitts P."/>
            <person name="Maglott D."/>
            <person name="Pruitt K."/>
            <person name="Sapojnikov V."/>
            <person name="Souvorov A."/>
            <person name="Mackey A.J."/>
            <person name="Waterhouse R.M."/>
            <person name="Wyder S."/>
            <person name="Zdobnov E.M."/>
            <person name="Zdobnov E.M."/>
            <person name="Wyder S."/>
            <person name="Kriventseva E.V."/>
            <person name="Kadowaki T."/>
            <person name="Bork P."/>
            <person name="Aranda M."/>
            <person name="Bao R."/>
            <person name="Beermann A."/>
            <person name="Berns N."/>
            <person name="Bolognesi R."/>
            <person name="Bonneton F."/>
            <person name="Bopp D."/>
            <person name="Brown S.J."/>
            <person name="Bucher G."/>
            <person name="Butts T."/>
            <person name="Chaumot A."/>
            <person name="Denell R.E."/>
            <person name="Ferrier D.E."/>
            <person name="Friedrich M."/>
            <person name="Gordon C.M."/>
            <person name="Jindra M."/>
            <person name="Klingler M."/>
            <person name="Lan Q."/>
            <person name="Lattorff H.M."/>
            <person name="Laudet V."/>
            <person name="von Levetsow C."/>
            <person name="Liu Z."/>
            <person name="Lutz R."/>
            <person name="Lynch J.A."/>
            <person name="da Fonseca R.N."/>
            <person name="Posnien N."/>
            <person name="Reuter R."/>
            <person name="Roth S."/>
            <person name="Savard J."/>
            <person name="Schinko J.B."/>
            <person name="Schmitt C."/>
            <person name="Schoppmeier M."/>
            <person name="Schroder R."/>
            <person name="Shippy T.D."/>
            <person name="Simonnet F."/>
            <person name="Marques-Souza H."/>
            <person name="Tautz D."/>
            <person name="Tomoyasu Y."/>
            <person name="Trauner J."/>
            <person name="Van der Zee M."/>
            <person name="Vervoort M."/>
            <person name="Wittkopp N."/>
            <person name="Wimmer E.A."/>
            <person name="Yang X."/>
            <person name="Jones A.K."/>
            <person name="Sattelle D.B."/>
            <person name="Ebert P.R."/>
            <person name="Nelson D."/>
            <person name="Scott J.G."/>
            <person name="Beeman R.W."/>
            <person name="Muthukrishnan S."/>
            <person name="Kramer K.J."/>
            <person name="Arakane Y."/>
            <person name="Beeman R.W."/>
            <person name="Zhu Q."/>
            <person name="Hogenkamp D."/>
            <person name="Dixit R."/>
            <person name="Oppert B."/>
            <person name="Jiang H."/>
            <person name="Zou Z."/>
            <person name="Marshall J."/>
            <person name="Elpidina E."/>
            <person name="Vinokurov K."/>
            <person name="Oppert C."/>
            <person name="Zou Z."/>
            <person name="Evans J."/>
            <person name="Lu Z."/>
            <person name="Zhao P."/>
            <person name="Sumathipala N."/>
            <person name="Altincicek B."/>
            <person name="Vilcinskas A."/>
            <person name="Williams M."/>
            <person name="Hultmark D."/>
            <person name="Hetru C."/>
            <person name="Jiang H."/>
            <person name="Grimmelikhuijzen C.J."/>
            <person name="Hauser F."/>
            <person name="Cazzamali G."/>
            <person name="Williamson M."/>
            <person name="Park Y."/>
            <person name="Li B."/>
            <person name="Tanaka Y."/>
            <person name="Predel R."/>
            <person name="Neupert S."/>
            <person name="Schachtner J."/>
            <person name="Verleyen P."/>
            <person name="Raible F."/>
            <person name="Bork P."/>
            <person name="Friedrich M."/>
            <person name="Walden K.K."/>
            <person name="Robertson H.M."/>
            <person name="Angeli S."/>
            <person name="Foret S."/>
            <person name="Bucher G."/>
            <person name="Schuetz S."/>
            <person name="Maleszka R."/>
            <person name="Wimmer E.A."/>
            <person name="Beeman R.W."/>
            <person name="Lorenzen M."/>
            <person name="Tomoyasu Y."/>
            <person name="Miller S.C."/>
            <person name="Grossmann D."/>
            <person name="Bucher G."/>
        </authorList>
    </citation>
    <scope>NUCLEOTIDE SEQUENCE [LARGE SCALE GENOMIC DNA]</scope>
    <source>
        <strain evidence="1 2">Georgia GA2</strain>
    </source>
</reference>
<dbReference type="Proteomes" id="UP000007266">
    <property type="component" value="Linkage group 1"/>
</dbReference>
<dbReference type="AlphaFoldDB" id="A0A139WP16"/>
<gene>
    <name evidence="1" type="primary">AUGUSTUS-3.0.2_31490</name>
    <name evidence="1" type="ORF">TcasGA2_TC031490</name>
</gene>
<proteinExistence type="predicted"/>
<keyword evidence="2" id="KW-1185">Reference proteome</keyword>
<evidence type="ECO:0000313" key="1">
    <source>
        <dbReference type="EMBL" id="KYB29606.1"/>
    </source>
</evidence>
<dbReference type="InParanoid" id="A0A139WP16"/>
<name>A0A139WP16_TRICA</name>